<proteinExistence type="inferred from homology"/>
<feature type="domain" description="HAMP" evidence="8">
    <location>
        <begin position="214"/>
        <end position="266"/>
    </location>
</feature>
<keyword evidence="6" id="KW-0472">Membrane</keyword>
<dbReference type="Pfam" id="PF00672">
    <property type="entry name" value="HAMP"/>
    <property type="match status" value="1"/>
</dbReference>
<dbReference type="SMART" id="SM00283">
    <property type="entry name" value="MA"/>
    <property type="match status" value="1"/>
</dbReference>
<dbReference type="PROSITE" id="PS50885">
    <property type="entry name" value="HAMP"/>
    <property type="match status" value="1"/>
</dbReference>
<dbReference type="Gene3D" id="1.10.287.950">
    <property type="entry name" value="Methyl-accepting chemotaxis protein"/>
    <property type="match status" value="1"/>
</dbReference>
<comment type="similarity">
    <text evidence="4">Belongs to the methyl-accepting chemotaxis (MCP) protein family.</text>
</comment>
<reference evidence="9 10" key="1">
    <citation type="journal article" date="2019" name="Int. J. Syst. Evol. Microbiol.">
        <title>The Global Catalogue of Microorganisms (GCM) 10K type strain sequencing project: providing services to taxonomists for standard genome sequencing and annotation.</title>
        <authorList>
            <consortium name="The Broad Institute Genomics Platform"/>
            <consortium name="The Broad Institute Genome Sequencing Center for Infectious Disease"/>
            <person name="Wu L."/>
            <person name="Ma J."/>
        </authorList>
    </citation>
    <scope>NUCLEOTIDE SEQUENCE [LARGE SCALE GENOMIC DNA]</scope>
    <source>
        <strain evidence="9 10">JCM 10425</strain>
    </source>
</reference>
<dbReference type="EMBL" id="BAAAGX010000010">
    <property type="protein sequence ID" value="GAA0241007.1"/>
    <property type="molecule type" value="Genomic_DNA"/>
</dbReference>
<evidence type="ECO:0008006" key="11">
    <source>
        <dbReference type="Google" id="ProtNLM"/>
    </source>
</evidence>
<comment type="caution">
    <text evidence="9">The sequence shown here is derived from an EMBL/GenBank/DDBJ whole genome shotgun (WGS) entry which is preliminary data.</text>
</comment>
<protein>
    <recommendedName>
        <fullName evidence="11">Methyl-accepting chemotaxis protein</fullName>
    </recommendedName>
</protein>
<dbReference type="InterPro" id="IPR004090">
    <property type="entry name" value="Chemotax_Me-accpt_rcpt"/>
</dbReference>
<feature type="transmembrane region" description="Helical" evidence="6">
    <location>
        <begin position="193"/>
        <end position="212"/>
    </location>
</feature>
<feature type="transmembrane region" description="Helical" evidence="6">
    <location>
        <begin position="12"/>
        <end position="30"/>
    </location>
</feature>
<dbReference type="PANTHER" id="PTHR32089:SF112">
    <property type="entry name" value="LYSOZYME-LIKE PROTEIN-RELATED"/>
    <property type="match status" value="1"/>
</dbReference>
<accession>A0ABN0U770</accession>
<dbReference type="SUPFAM" id="SSF58104">
    <property type="entry name" value="Methyl-accepting chemotaxis protein (MCP) signaling domain"/>
    <property type="match status" value="1"/>
</dbReference>
<evidence type="ECO:0000259" key="8">
    <source>
        <dbReference type="PROSITE" id="PS50885"/>
    </source>
</evidence>
<dbReference type="Pfam" id="PF00015">
    <property type="entry name" value="MCPsignal"/>
    <property type="match status" value="1"/>
</dbReference>
<feature type="domain" description="Methyl-accepting transducer" evidence="7">
    <location>
        <begin position="278"/>
        <end position="514"/>
    </location>
</feature>
<dbReference type="SMART" id="SM00304">
    <property type="entry name" value="HAMP"/>
    <property type="match status" value="1"/>
</dbReference>
<dbReference type="Proteomes" id="UP001500967">
    <property type="component" value="Unassembled WGS sequence"/>
</dbReference>
<dbReference type="PROSITE" id="PS50111">
    <property type="entry name" value="CHEMOTAXIS_TRANSDUC_2"/>
    <property type="match status" value="1"/>
</dbReference>
<dbReference type="RefSeq" id="WP_344649463.1">
    <property type="nucleotide sequence ID" value="NZ_BAAAGX010000010.1"/>
</dbReference>
<dbReference type="InterPro" id="IPR024478">
    <property type="entry name" value="HlyB_4HB_MCP"/>
</dbReference>
<gene>
    <name evidence="9" type="ORF">GCM10009539_27930</name>
</gene>
<organism evidence="9 10">
    <name type="scientific">Cryptosporangium japonicum</name>
    <dbReference type="NCBI Taxonomy" id="80872"/>
    <lineage>
        <taxon>Bacteria</taxon>
        <taxon>Bacillati</taxon>
        <taxon>Actinomycetota</taxon>
        <taxon>Actinomycetes</taxon>
        <taxon>Cryptosporangiales</taxon>
        <taxon>Cryptosporangiaceae</taxon>
        <taxon>Cryptosporangium</taxon>
    </lineage>
</organism>
<evidence type="ECO:0000256" key="3">
    <source>
        <dbReference type="ARBA" id="ARBA00023224"/>
    </source>
</evidence>
<dbReference type="CDD" id="cd06225">
    <property type="entry name" value="HAMP"/>
    <property type="match status" value="1"/>
</dbReference>
<evidence type="ECO:0000313" key="10">
    <source>
        <dbReference type="Proteomes" id="UP001500967"/>
    </source>
</evidence>
<keyword evidence="2 6" id="KW-1133">Transmembrane helix</keyword>
<keyword evidence="10" id="KW-1185">Reference proteome</keyword>
<dbReference type="Pfam" id="PF12729">
    <property type="entry name" value="4HB_MCP_1"/>
    <property type="match status" value="1"/>
</dbReference>
<keyword evidence="3 5" id="KW-0807">Transducer</keyword>
<evidence type="ECO:0000256" key="6">
    <source>
        <dbReference type="SAM" id="Phobius"/>
    </source>
</evidence>
<evidence type="ECO:0000256" key="2">
    <source>
        <dbReference type="ARBA" id="ARBA00022989"/>
    </source>
</evidence>
<keyword evidence="1 6" id="KW-0812">Transmembrane</keyword>
<evidence type="ECO:0000313" key="9">
    <source>
        <dbReference type="EMBL" id="GAA0241007.1"/>
    </source>
</evidence>
<evidence type="ECO:0000256" key="1">
    <source>
        <dbReference type="ARBA" id="ARBA00022692"/>
    </source>
</evidence>
<evidence type="ECO:0000256" key="5">
    <source>
        <dbReference type="PROSITE-ProRule" id="PRU00284"/>
    </source>
</evidence>
<evidence type="ECO:0000256" key="4">
    <source>
        <dbReference type="ARBA" id="ARBA00029447"/>
    </source>
</evidence>
<dbReference type="InterPro" id="IPR004089">
    <property type="entry name" value="MCPsignal_dom"/>
</dbReference>
<dbReference type="PANTHER" id="PTHR32089">
    <property type="entry name" value="METHYL-ACCEPTING CHEMOTAXIS PROTEIN MCPB"/>
    <property type="match status" value="1"/>
</dbReference>
<dbReference type="PRINTS" id="PR00260">
    <property type="entry name" value="CHEMTRNSDUCR"/>
</dbReference>
<evidence type="ECO:0000259" key="7">
    <source>
        <dbReference type="PROSITE" id="PS50111"/>
    </source>
</evidence>
<sequence length="529" mass="55172">MFSDARVSTKIILTVAVIAVVAAVIGSVAWSRMSSLDDRVQGLTSKNIARQASLLELRDGISDMYRALYLYQVTNGTDKAGFKAEVPKAQSEVDAALEHYRSTPDPRSDWQKQVTAFGDAWTLYKALVNSLTFQQAPPAGVTLPATIPEQITAWNQAEDTMNSSVDELMTLERAGAKKAGTSAHEEAASAQTLIAILLVIGLVVAMALAVLVGRGVSRRLSAVRTVLDAVADGDLTRHADATGRDEVGMMATAVNRATESIRQTVAALSSSARSLGDSSQQLSASAEAIAGNAHETSSQTSVLASASEDVSRSVQTVAAGTEEMGSAIREISQSANDAAGVASQAVTAAAATNATVAKLGESSVEIGNVVKVITSIAEQTNLLALNATIEAARAGEAGKGFAVVANEVKDLAQETAKATEDISRRVETIQADTDSAVSAIEQISGIIAQINDYQMTIASAVEEQTATTNEMSRSIMEASTGSTSIADNIATVAAAAQTTTTTVAETRRSAEELARMSADLQSLVNRFRV</sequence>
<name>A0ABN0U770_9ACTN</name>
<dbReference type="InterPro" id="IPR003660">
    <property type="entry name" value="HAMP_dom"/>
</dbReference>